<dbReference type="InterPro" id="IPR039261">
    <property type="entry name" value="FNR_nucleotide-bd"/>
</dbReference>
<name>A0A9W6QWV0_9PSEU</name>
<proteinExistence type="predicted"/>
<organism evidence="1 2">
    <name type="scientific">Amycolatopsis taiwanensis</name>
    <dbReference type="NCBI Taxonomy" id="342230"/>
    <lineage>
        <taxon>Bacteria</taxon>
        <taxon>Bacillati</taxon>
        <taxon>Actinomycetota</taxon>
        <taxon>Actinomycetes</taxon>
        <taxon>Pseudonocardiales</taxon>
        <taxon>Pseudonocardiaceae</taxon>
        <taxon>Amycolatopsis</taxon>
    </lineage>
</organism>
<dbReference type="SUPFAM" id="SSF52343">
    <property type="entry name" value="Ferredoxin reductase-like, C-terminal NADP-linked domain"/>
    <property type="match status" value="1"/>
</dbReference>
<dbReference type="EMBL" id="BSTI01000004">
    <property type="protein sequence ID" value="GLY65509.1"/>
    <property type="molecule type" value="Genomic_DNA"/>
</dbReference>
<comment type="caution">
    <text evidence="1">The sequence shown here is derived from an EMBL/GenBank/DDBJ whole genome shotgun (WGS) entry which is preliminary data.</text>
</comment>
<dbReference type="RefSeq" id="WP_285486867.1">
    <property type="nucleotide sequence ID" value="NZ_BSTI01000004.1"/>
</dbReference>
<evidence type="ECO:0000313" key="1">
    <source>
        <dbReference type="EMBL" id="GLY65509.1"/>
    </source>
</evidence>
<dbReference type="Proteomes" id="UP001165136">
    <property type="component" value="Unassembled WGS sequence"/>
</dbReference>
<sequence>MDLLKELVASLPSASLCGPVPFMAAVKAALLKRGVAAERIRYEVVGPDRELATA</sequence>
<dbReference type="Gene3D" id="3.40.50.80">
    <property type="entry name" value="Nucleotide-binding domain of ferredoxin-NADP reductase (FNR) module"/>
    <property type="match status" value="1"/>
</dbReference>
<accession>A0A9W6QWV0</accession>
<keyword evidence="2" id="KW-1185">Reference proteome</keyword>
<evidence type="ECO:0000313" key="2">
    <source>
        <dbReference type="Proteomes" id="UP001165136"/>
    </source>
</evidence>
<gene>
    <name evidence="1" type="ORF">Atai01_21280</name>
</gene>
<protein>
    <submittedName>
        <fullName evidence="1">Uncharacterized protein</fullName>
    </submittedName>
</protein>
<reference evidence="1" key="1">
    <citation type="submission" date="2023-03" db="EMBL/GenBank/DDBJ databases">
        <title>Amycolatopsis taiwanensis NBRC 103393.</title>
        <authorList>
            <person name="Ichikawa N."/>
            <person name="Sato H."/>
            <person name="Tonouchi N."/>
        </authorList>
    </citation>
    <scope>NUCLEOTIDE SEQUENCE</scope>
    <source>
        <strain evidence="1">NBRC 103393</strain>
    </source>
</reference>
<dbReference type="AlphaFoldDB" id="A0A9W6QWV0"/>